<keyword evidence="4" id="KW-1185">Reference proteome</keyword>
<sequence length="376" mass="42400">MFGDDVEKNNATTVPLKDKDGEIDLKVRRERLQNQTKSFENGLKTLIKGAVKNLLPRLMQFNDNSVSTKCTSSMMKYISGLTSVRVWAIRMLDATSKPAAGLFEGTVADFGGFDQCLDTELPKRNGGIEFRGQYCAVEARPHMLPTPSNFSMAKNSHAGPLDNIGKEIHIAGAAFNYLKFRLGVCVPSTCSLQDMQSIVKRISGAVDMDIQIPQCYVKEEAITFKPVHIAVISILSFLLLACIFGSIIDYHSRNIPYEKLSTCRKVIICFSAITNFQRLICASKGSEELKALHGLRALSMGWIILGHTYVWINYQLLRSPNLTIVWFNRLDFEVILNGWLSVEPFFFLREDRENRAFYVVALLVFIIQNAYIFKKV</sequence>
<dbReference type="PANTHER" id="PTHR11161:SF0">
    <property type="entry name" value="O-ACYLTRANSFERASE LIKE PROTEIN"/>
    <property type="match status" value="1"/>
</dbReference>
<dbReference type="Pfam" id="PF20146">
    <property type="entry name" value="NRF"/>
    <property type="match status" value="1"/>
</dbReference>
<gene>
    <name evidence="3" type="primary">nrf-6</name>
    <name evidence="3" type="ORF">NPIL_512991</name>
</gene>
<evidence type="ECO:0000313" key="3">
    <source>
        <dbReference type="EMBL" id="GFU16695.1"/>
    </source>
</evidence>
<dbReference type="PANTHER" id="PTHR11161">
    <property type="entry name" value="O-ACYLTRANSFERASE"/>
    <property type="match status" value="1"/>
</dbReference>
<evidence type="ECO:0000313" key="4">
    <source>
        <dbReference type="Proteomes" id="UP000887013"/>
    </source>
</evidence>
<reference evidence="3" key="1">
    <citation type="submission" date="2020-08" db="EMBL/GenBank/DDBJ databases">
        <title>Multicomponent nature underlies the extraordinary mechanical properties of spider dragline silk.</title>
        <authorList>
            <person name="Kono N."/>
            <person name="Nakamura H."/>
            <person name="Mori M."/>
            <person name="Yoshida Y."/>
            <person name="Ohtoshi R."/>
            <person name="Malay A.D."/>
            <person name="Moran D.A.P."/>
            <person name="Tomita M."/>
            <person name="Numata K."/>
            <person name="Arakawa K."/>
        </authorList>
    </citation>
    <scope>NUCLEOTIDE SEQUENCE</scope>
</reference>
<feature type="domain" description="Nose resistant-to-fluoxetine protein N-terminal" evidence="2">
    <location>
        <begin position="67"/>
        <end position="217"/>
    </location>
</feature>
<accession>A0A8X6QG34</accession>
<proteinExistence type="predicted"/>
<name>A0A8X6QG34_NEPPI</name>
<comment type="caution">
    <text evidence="3">The sequence shown here is derived from an EMBL/GenBank/DDBJ whole genome shotgun (WGS) entry which is preliminary data.</text>
</comment>
<evidence type="ECO:0000256" key="1">
    <source>
        <dbReference type="SAM" id="Phobius"/>
    </source>
</evidence>
<organism evidence="3 4">
    <name type="scientific">Nephila pilipes</name>
    <name type="common">Giant wood spider</name>
    <name type="synonym">Nephila maculata</name>
    <dbReference type="NCBI Taxonomy" id="299642"/>
    <lineage>
        <taxon>Eukaryota</taxon>
        <taxon>Metazoa</taxon>
        <taxon>Ecdysozoa</taxon>
        <taxon>Arthropoda</taxon>
        <taxon>Chelicerata</taxon>
        <taxon>Arachnida</taxon>
        <taxon>Araneae</taxon>
        <taxon>Araneomorphae</taxon>
        <taxon>Entelegynae</taxon>
        <taxon>Araneoidea</taxon>
        <taxon>Nephilidae</taxon>
        <taxon>Nephila</taxon>
    </lineage>
</organism>
<keyword evidence="1" id="KW-1133">Transmembrane helix</keyword>
<keyword evidence="1" id="KW-0812">Transmembrane</keyword>
<dbReference type="EMBL" id="BMAW01079771">
    <property type="protein sequence ID" value="GFU16695.1"/>
    <property type="molecule type" value="Genomic_DNA"/>
</dbReference>
<protein>
    <submittedName>
        <fullName evidence="3">Nose resistant to fluoxetine protein 6</fullName>
    </submittedName>
</protein>
<keyword evidence="1" id="KW-0472">Membrane</keyword>
<feature type="transmembrane region" description="Helical" evidence="1">
    <location>
        <begin position="356"/>
        <end position="373"/>
    </location>
</feature>
<feature type="transmembrane region" description="Helical" evidence="1">
    <location>
        <begin position="227"/>
        <end position="250"/>
    </location>
</feature>
<dbReference type="InterPro" id="IPR052728">
    <property type="entry name" value="O2_lipid_transport_reg"/>
</dbReference>
<dbReference type="SMART" id="SM00703">
    <property type="entry name" value="NRF"/>
    <property type="match status" value="1"/>
</dbReference>
<evidence type="ECO:0000259" key="2">
    <source>
        <dbReference type="SMART" id="SM00703"/>
    </source>
</evidence>
<dbReference type="AlphaFoldDB" id="A0A8X6QG34"/>
<dbReference type="OrthoDB" id="4794873at2759"/>
<dbReference type="InterPro" id="IPR006621">
    <property type="entry name" value="Nose-resist-to-fluoxetine_N"/>
</dbReference>
<dbReference type="Proteomes" id="UP000887013">
    <property type="component" value="Unassembled WGS sequence"/>
</dbReference>